<dbReference type="SMART" id="SM00382">
    <property type="entry name" value="AAA"/>
    <property type="match status" value="1"/>
</dbReference>
<dbReference type="PROSITE" id="PS50162">
    <property type="entry name" value="RECA_2"/>
    <property type="match status" value="1"/>
</dbReference>
<dbReference type="InterPro" id="IPR003593">
    <property type="entry name" value="AAA+_ATPase"/>
</dbReference>
<dbReference type="HAMAP" id="MF_00268">
    <property type="entry name" value="RecA"/>
    <property type="match status" value="1"/>
</dbReference>
<dbReference type="InterPro" id="IPR049428">
    <property type="entry name" value="RecA-like_N"/>
</dbReference>
<feature type="domain" description="RecA family profile 2" evidence="15">
    <location>
        <begin position="199"/>
        <end position="272"/>
    </location>
</feature>
<dbReference type="NCBIfam" id="TIGR02012">
    <property type="entry name" value="tigrfam_recA"/>
    <property type="match status" value="1"/>
</dbReference>
<keyword evidence="6 10" id="KW-0238">DNA-binding</keyword>
<keyword evidence="8 10" id="KW-0234">DNA repair</keyword>
<evidence type="ECO:0000259" key="14">
    <source>
        <dbReference type="PROSITE" id="PS50162"/>
    </source>
</evidence>
<dbReference type="PROSITE" id="PS50163">
    <property type="entry name" value="RECA_3"/>
    <property type="match status" value="1"/>
</dbReference>
<protein>
    <recommendedName>
        <fullName evidence="2 10">Protein RecA</fullName>
    </recommendedName>
    <alternativeName>
        <fullName evidence="10 11">Recombinase A</fullName>
    </alternativeName>
</protein>
<gene>
    <name evidence="10 16" type="primary">recA</name>
    <name evidence="16" type="ORF">HMPREF0519_2036</name>
</gene>
<dbReference type="InterPro" id="IPR023400">
    <property type="entry name" value="RecA_C_sf"/>
</dbReference>
<evidence type="ECO:0000256" key="13">
    <source>
        <dbReference type="SAM" id="MobiDB-lite"/>
    </source>
</evidence>
<dbReference type="PATRIC" id="fig|1423757.3.peg.832"/>
<evidence type="ECO:0000256" key="6">
    <source>
        <dbReference type="ARBA" id="ARBA00023125"/>
    </source>
</evidence>
<keyword evidence="10" id="KW-0963">Cytoplasm</keyword>
<dbReference type="SMR" id="C0XLC5"/>
<dbReference type="Pfam" id="PF00154">
    <property type="entry name" value="RecA_N"/>
    <property type="match status" value="1"/>
</dbReference>
<dbReference type="CDD" id="cd00983">
    <property type="entry name" value="RecA"/>
    <property type="match status" value="1"/>
</dbReference>
<dbReference type="GO" id="GO:0005524">
    <property type="term" value="F:ATP binding"/>
    <property type="evidence" value="ECO:0007669"/>
    <property type="project" value="UniProtKB-UniRule"/>
</dbReference>
<comment type="function">
    <text evidence="10">Can catalyze the hydrolysis of ATP in the presence of single-stranded DNA, the ATP-dependent uptake of single-stranded DNA by duplex DNA, and the ATP-dependent hybridization of homologous single-stranded DNAs. It interacts with LexA causing its activation and leading to its autocatalytic cleavage.</text>
</comment>
<dbReference type="InterPro" id="IPR049261">
    <property type="entry name" value="RecA-like_C"/>
</dbReference>
<evidence type="ECO:0000256" key="8">
    <source>
        <dbReference type="ARBA" id="ARBA00023204"/>
    </source>
</evidence>
<reference evidence="16 17" key="1">
    <citation type="submission" date="2009-01" db="EMBL/GenBank/DDBJ databases">
        <authorList>
            <person name="Qin X."/>
            <person name="Bachman B."/>
            <person name="Battles P."/>
            <person name="Bell A."/>
            <person name="Bess C."/>
            <person name="Bickham C."/>
            <person name="Chaboub L."/>
            <person name="Chen D."/>
            <person name="Coyle M."/>
            <person name="Deiros D.R."/>
            <person name="Dinh H."/>
            <person name="Forbes L."/>
            <person name="Fowler G."/>
            <person name="Francisco L."/>
            <person name="Fu Q."/>
            <person name="Gubbala S."/>
            <person name="Hale W."/>
            <person name="Han Y."/>
            <person name="Hemphill L."/>
            <person name="Highlander S.K."/>
            <person name="Hirani K."/>
            <person name="Hogues M."/>
            <person name="Jackson L."/>
            <person name="Jakkamsetti A."/>
            <person name="Javaid M."/>
            <person name="Jiang H."/>
            <person name="Korchina V."/>
            <person name="Kovar C."/>
            <person name="Lara F."/>
            <person name="Lee S."/>
            <person name="Mata R."/>
            <person name="Mathew T."/>
            <person name="Moen C."/>
            <person name="Morales K."/>
            <person name="Munidasa M."/>
            <person name="Nazareth L."/>
            <person name="Ngo R."/>
            <person name="Nguyen L."/>
            <person name="Okwuonu G."/>
            <person name="Ongeri F."/>
            <person name="Patil S."/>
            <person name="Petrosino J."/>
            <person name="Pham C."/>
            <person name="Pham P."/>
            <person name="Pu L.-L."/>
            <person name="Puazo M."/>
            <person name="Raj R."/>
            <person name="Reid J."/>
            <person name="Rouhana J."/>
            <person name="Saada N."/>
            <person name="Shang Y."/>
            <person name="Simmons D."/>
            <person name="Thornton R."/>
            <person name="Warren J."/>
            <person name="Weissenberger G."/>
            <person name="Zhang J."/>
            <person name="Zhang L."/>
            <person name="Zhou C."/>
            <person name="Zhu D."/>
            <person name="Muzny D."/>
            <person name="Worley K."/>
            <person name="Gibbs R."/>
        </authorList>
    </citation>
    <scope>NUCLEOTIDE SEQUENCE [LARGE SCALE GENOMIC DNA]</scope>
    <source>
        <strain evidence="17">ATCC 8290 / DSM 20176 / CCUG 30140 / JCM 1155 / KCTC 3500 / NBRC 15886 / NCIMB 8040 / NRRL B-1843 / 9</strain>
    </source>
</reference>
<dbReference type="InterPro" id="IPR020584">
    <property type="entry name" value="DNA_recomb/repair_RecA_CS"/>
</dbReference>
<evidence type="ECO:0000256" key="3">
    <source>
        <dbReference type="ARBA" id="ARBA00022741"/>
    </source>
</evidence>
<dbReference type="InterPro" id="IPR013765">
    <property type="entry name" value="DNA_recomb/repair_RecA"/>
</dbReference>
<feature type="binding site" evidence="10">
    <location>
        <begin position="65"/>
        <end position="72"/>
    </location>
    <ligand>
        <name>ATP</name>
        <dbReference type="ChEBI" id="CHEBI:30616"/>
    </ligand>
</feature>
<evidence type="ECO:0000256" key="4">
    <source>
        <dbReference type="ARBA" id="ARBA00022763"/>
    </source>
</evidence>
<evidence type="ECO:0000256" key="11">
    <source>
        <dbReference type="RuleBase" id="RU000526"/>
    </source>
</evidence>
<feature type="domain" description="RecA family profile 1" evidence="14">
    <location>
        <begin position="35"/>
        <end position="194"/>
    </location>
</feature>
<dbReference type="Gene3D" id="3.40.50.300">
    <property type="entry name" value="P-loop containing nucleotide triphosphate hydrolases"/>
    <property type="match status" value="1"/>
</dbReference>
<evidence type="ECO:0000313" key="16">
    <source>
        <dbReference type="EMBL" id="EEI23870.1"/>
    </source>
</evidence>
<feature type="region of interest" description="Disordered" evidence="13">
    <location>
        <begin position="326"/>
        <end position="380"/>
    </location>
</feature>
<keyword evidence="17" id="KW-1185">Reference proteome</keyword>
<dbReference type="PRINTS" id="PR00142">
    <property type="entry name" value="RECA"/>
</dbReference>
<dbReference type="GO" id="GO:0005829">
    <property type="term" value="C:cytosol"/>
    <property type="evidence" value="ECO:0007669"/>
    <property type="project" value="TreeGrafter"/>
</dbReference>
<keyword evidence="4 10" id="KW-0227">DNA damage</keyword>
<comment type="similarity">
    <text evidence="1 10 12">Belongs to the RecA family.</text>
</comment>
<evidence type="ECO:0000259" key="15">
    <source>
        <dbReference type="PROSITE" id="PS50163"/>
    </source>
</evidence>
<dbReference type="GO" id="GO:0006281">
    <property type="term" value="P:DNA repair"/>
    <property type="evidence" value="ECO:0007669"/>
    <property type="project" value="UniProtKB-UniRule"/>
</dbReference>
<dbReference type="HOGENOM" id="CLU_040469_3_2_9"/>
<dbReference type="GO" id="GO:0003684">
    <property type="term" value="F:damaged DNA binding"/>
    <property type="evidence" value="ECO:0007669"/>
    <property type="project" value="UniProtKB-UniRule"/>
</dbReference>
<name>C0XLC5_LENH9</name>
<dbReference type="InterPro" id="IPR020587">
    <property type="entry name" value="RecA_monomer-monomer_interface"/>
</dbReference>
<dbReference type="SUPFAM" id="SSF52540">
    <property type="entry name" value="P-loop containing nucleoside triphosphate hydrolases"/>
    <property type="match status" value="1"/>
</dbReference>
<dbReference type="PANTHER" id="PTHR45900:SF1">
    <property type="entry name" value="MITOCHONDRIAL DNA REPAIR PROTEIN RECA HOMOLOG-RELATED"/>
    <property type="match status" value="1"/>
</dbReference>
<keyword evidence="9 10" id="KW-0742">SOS response</keyword>
<keyword evidence="7 10" id="KW-0233">DNA recombination</keyword>
<dbReference type="RefSeq" id="WP_004561373.1">
    <property type="nucleotide sequence ID" value="NZ_AZDF01000002.1"/>
</dbReference>
<sequence length="380" mass="41160">MADQRKVALDKALKSIEKEFGKGSIMRMGDKADTQISTIPTGSLALDEALGVGGYPRGRIVEVYGPESSGKTTVALHAVAEVQKRGGTAAYIDAENALDPVYATHLGVNIDDLLLSQPDTGEQGLQITDTLVTSGAIDIVVIDSVAALVPRAEIEGEMGDTHVGLQARLMSQALRKLSGTISKTKTIAIFINQIREKVGVMFGNPETTPGGRALKFYATIRLEIRRAEQIKNGTNIIGNRVRIKVVKNKVAPPFKRAEVDIMYGKGISQSGELVDMAVDKDIIDKSGSWYSYGEERIGQGRENAKGYLEEHQDMYKEVERKVRDAYGIPDDADTGNSTKDSSNDDKGTNKKTSDKKTEKPVKTADSNSKSVDNIDLNIGK</sequence>
<evidence type="ECO:0000256" key="9">
    <source>
        <dbReference type="ARBA" id="ARBA00023236"/>
    </source>
</evidence>
<dbReference type="FunFam" id="3.40.50.300:FF:000087">
    <property type="entry name" value="Recombinase RecA"/>
    <property type="match status" value="1"/>
</dbReference>
<evidence type="ECO:0000256" key="12">
    <source>
        <dbReference type="RuleBase" id="RU004527"/>
    </source>
</evidence>
<comment type="caution">
    <text evidence="16">The sequence shown here is derived from an EMBL/GenBank/DDBJ whole genome shotgun (WGS) entry which is preliminary data.</text>
</comment>
<proteinExistence type="inferred from homology"/>
<organism evidence="16 17">
    <name type="scientific">Lentilactobacillus hilgardii (strain ATCC 8290 / DSM 20176 / CCUG 30140 / JCM 1155 / KCTC 3500 / NBRC 15886 / NCIMB 8040 / NRRL B-1843 / 9)</name>
    <dbReference type="NCBI Taxonomy" id="1423757"/>
    <lineage>
        <taxon>Bacteria</taxon>
        <taxon>Bacillati</taxon>
        <taxon>Bacillota</taxon>
        <taxon>Bacilli</taxon>
        <taxon>Lactobacillales</taxon>
        <taxon>Lactobacillaceae</taxon>
        <taxon>Lentilactobacillus</taxon>
    </lineage>
</organism>
<evidence type="ECO:0000256" key="2">
    <source>
        <dbReference type="ARBA" id="ARBA00015553"/>
    </source>
</evidence>
<keyword evidence="3 10" id="KW-0547">Nucleotide-binding</keyword>
<dbReference type="GO" id="GO:0140664">
    <property type="term" value="F:ATP-dependent DNA damage sensor activity"/>
    <property type="evidence" value="ECO:0007669"/>
    <property type="project" value="InterPro"/>
</dbReference>
<dbReference type="AlphaFoldDB" id="C0XLC5"/>
<dbReference type="EMBL" id="ACGP01000178">
    <property type="protein sequence ID" value="EEI23870.1"/>
    <property type="molecule type" value="Genomic_DNA"/>
</dbReference>
<dbReference type="InterPro" id="IPR020588">
    <property type="entry name" value="RecA_ATP-bd"/>
</dbReference>
<comment type="subcellular location">
    <subcellularLocation>
        <location evidence="10">Cytoplasm</location>
    </subcellularLocation>
</comment>
<dbReference type="Pfam" id="PF21096">
    <property type="entry name" value="RecA_C"/>
    <property type="match status" value="1"/>
</dbReference>
<dbReference type="PANTHER" id="PTHR45900">
    <property type="entry name" value="RECA"/>
    <property type="match status" value="1"/>
</dbReference>
<dbReference type="SUPFAM" id="SSF54752">
    <property type="entry name" value="RecA protein, C-terminal domain"/>
    <property type="match status" value="1"/>
</dbReference>
<evidence type="ECO:0000256" key="10">
    <source>
        <dbReference type="HAMAP-Rule" id="MF_00268"/>
    </source>
</evidence>
<evidence type="ECO:0000256" key="7">
    <source>
        <dbReference type="ARBA" id="ARBA00023172"/>
    </source>
</evidence>
<evidence type="ECO:0000256" key="1">
    <source>
        <dbReference type="ARBA" id="ARBA00009391"/>
    </source>
</evidence>
<dbReference type="GO" id="GO:0006310">
    <property type="term" value="P:DNA recombination"/>
    <property type="evidence" value="ECO:0007669"/>
    <property type="project" value="UniProtKB-UniRule"/>
</dbReference>
<feature type="compositionally biased region" description="Basic and acidic residues" evidence="13">
    <location>
        <begin position="341"/>
        <end position="362"/>
    </location>
</feature>
<dbReference type="InterPro" id="IPR027417">
    <property type="entry name" value="P-loop_NTPase"/>
</dbReference>
<dbReference type="PROSITE" id="PS00321">
    <property type="entry name" value="RECA_1"/>
    <property type="match status" value="1"/>
</dbReference>
<dbReference type="GO" id="GO:0009432">
    <property type="term" value="P:SOS response"/>
    <property type="evidence" value="ECO:0007669"/>
    <property type="project" value="UniProtKB-UniRule"/>
</dbReference>
<dbReference type="GO" id="GO:0003697">
    <property type="term" value="F:single-stranded DNA binding"/>
    <property type="evidence" value="ECO:0007669"/>
    <property type="project" value="UniProtKB-UniRule"/>
</dbReference>
<dbReference type="Proteomes" id="UP000003752">
    <property type="component" value="Unassembled WGS sequence"/>
</dbReference>
<evidence type="ECO:0000256" key="5">
    <source>
        <dbReference type="ARBA" id="ARBA00022840"/>
    </source>
</evidence>
<accession>C0XLC5</accession>
<evidence type="ECO:0000313" key="17">
    <source>
        <dbReference type="Proteomes" id="UP000003752"/>
    </source>
</evidence>
<keyword evidence="5 10" id="KW-0067">ATP-binding</keyword>